<feature type="domain" description="Poly(A) polymerase nucleotidyltransferase" evidence="1">
    <location>
        <begin position="14"/>
        <end position="63"/>
    </location>
</feature>
<keyword evidence="2" id="KW-0808">Transferase</keyword>
<proteinExistence type="predicted"/>
<evidence type="ECO:0000313" key="2">
    <source>
        <dbReference type="EMBL" id="PWA84456.1"/>
    </source>
</evidence>
<evidence type="ECO:0000313" key="3">
    <source>
        <dbReference type="Proteomes" id="UP000245207"/>
    </source>
</evidence>
<dbReference type="Pfam" id="PF20750">
    <property type="entry name" value="PAP_NTPase"/>
    <property type="match status" value="1"/>
</dbReference>
<sequence>MVDSEASPLSRQYGLTRPLSLEGPSEADIISTQELNKLLVDAGLYESIEEAVKRKDVLAQIKHVGPDSHDHLFFSCDFSRKIWCKLKYLVRMDCAPNDWQNLLNFMIKRPVNESIWSILQRLVLGACVYYIWQERNFQAFGSLKVVFWIDASWLYNSTIC</sequence>
<dbReference type="GO" id="GO:1990817">
    <property type="term" value="F:poly(A) RNA polymerase activity"/>
    <property type="evidence" value="ECO:0007669"/>
    <property type="project" value="TreeGrafter"/>
</dbReference>
<dbReference type="InterPro" id="IPR043519">
    <property type="entry name" value="NT_sf"/>
</dbReference>
<dbReference type="PANTHER" id="PTHR10682">
    <property type="entry name" value="POLY A POLYMERASE"/>
    <property type="match status" value="1"/>
</dbReference>
<dbReference type="PANTHER" id="PTHR10682:SF22">
    <property type="entry name" value="POLYNUCLEOTIDE ADENYLYLTRANSFERASE"/>
    <property type="match status" value="1"/>
</dbReference>
<dbReference type="Gene3D" id="1.10.1410.10">
    <property type="match status" value="1"/>
</dbReference>
<organism evidence="2 3">
    <name type="scientific">Artemisia annua</name>
    <name type="common">Sweet wormwood</name>
    <dbReference type="NCBI Taxonomy" id="35608"/>
    <lineage>
        <taxon>Eukaryota</taxon>
        <taxon>Viridiplantae</taxon>
        <taxon>Streptophyta</taxon>
        <taxon>Embryophyta</taxon>
        <taxon>Tracheophyta</taxon>
        <taxon>Spermatophyta</taxon>
        <taxon>Magnoliopsida</taxon>
        <taxon>eudicotyledons</taxon>
        <taxon>Gunneridae</taxon>
        <taxon>Pentapetalae</taxon>
        <taxon>asterids</taxon>
        <taxon>campanulids</taxon>
        <taxon>Asterales</taxon>
        <taxon>Asteraceae</taxon>
        <taxon>Asteroideae</taxon>
        <taxon>Anthemideae</taxon>
        <taxon>Artemisiinae</taxon>
        <taxon>Artemisia</taxon>
    </lineage>
</organism>
<comment type="caution">
    <text evidence="2">The sequence shown here is derived from an EMBL/GenBank/DDBJ whole genome shotgun (WGS) entry which is preliminary data.</text>
</comment>
<dbReference type="GO" id="GO:0005634">
    <property type="term" value="C:nucleus"/>
    <property type="evidence" value="ECO:0007669"/>
    <property type="project" value="TreeGrafter"/>
</dbReference>
<name>A0A2U1PFC0_ARTAN</name>
<reference evidence="2 3" key="1">
    <citation type="journal article" date="2018" name="Mol. Plant">
        <title>The genome of Artemisia annua provides insight into the evolution of Asteraceae family and artemisinin biosynthesis.</title>
        <authorList>
            <person name="Shen Q."/>
            <person name="Zhang L."/>
            <person name="Liao Z."/>
            <person name="Wang S."/>
            <person name="Yan T."/>
            <person name="Shi P."/>
            <person name="Liu M."/>
            <person name="Fu X."/>
            <person name="Pan Q."/>
            <person name="Wang Y."/>
            <person name="Lv Z."/>
            <person name="Lu X."/>
            <person name="Zhang F."/>
            <person name="Jiang W."/>
            <person name="Ma Y."/>
            <person name="Chen M."/>
            <person name="Hao X."/>
            <person name="Li L."/>
            <person name="Tang Y."/>
            <person name="Lv G."/>
            <person name="Zhou Y."/>
            <person name="Sun X."/>
            <person name="Brodelius P.E."/>
            <person name="Rose J.K.C."/>
            <person name="Tang K."/>
        </authorList>
    </citation>
    <scope>NUCLEOTIDE SEQUENCE [LARGE SCALE GENOMIC DNA]</scope>
    <source>
        <strain evidence="3">cv. Huhao1</strain>
        <tissue evidence="2">Leaf</tissue>
    </source>
</reference>
<dbReference type="Gene3D" id="3.30.460.10">
    <property type="entry name" value="Beta Polymerase, domain 2"/>
    <property type="match status" value="1"/>
</dbReference>
<evidence type="ECO:0000259" key="1">
    <source>
        <dbReference type="Pfam" id="PF20750"/>
    </source>
</evidence>
<protein>
    <submittedName>
        <fullName evidence="2">Nucleotidyltransferase, class I, C-terminal-like protein</fullName>
    </submittedName>
</protein>
<dbReference type="AlphaFoldDB" id="A0A2U1PFC0"/>
<dbReference type="EMBL" id="PKPP01001225">
    <property type="protein sequence ID" value="PWA84456.1"/>
    <property type="molecule type" value="Genomic_DNA"/>
</dbReference>
<gene>
    <name evidence="2" type="ORF">CTI12_AA129480</name>
</gene>
<dbReference type="InterPro" id="IPR048840">
    <property type="entry name" value="PolA_pol_NTPase"/>
</dbReference>
<dbReference type="OrthoDB" id="1938430at2759"/>
<dbReference type="Proteomes" id="UP000245207">
    <property type="component" value="Unassembled WGS sequence"/>
</dbReference>
<dbReference type="STRING" id="35608.A0A2U1PFC0"/>
<accession>A0A2U1PFC0</accession>
<keyword evidence="3" id="KW-1185">Reference proteome</keyword>